<name>A0A154BPY0_ANASB</name>
<dbReference type="RefSeq" id="WP_066240878.1">
    <property type="nucleotide sequence ID" value="NZ_LSGP01000017.1"/>
</dbReference>
<dbReference type="EMBL" id="LSGP01000017">
    <property type="protein sequence ID" value="KYZ76073.1"/>
    <property type="molecule type" value="Genomic_DNA"/>
</dbReference>
<feature type="compositionally biased region" description="Basic and acidic residues" evidence="1">
    <location>
        <begin position="68"/>
        <end position="101"/>
    </location>
</feature>
<keyword evidence="3" id="KW-1185">Reference proteome</keyword>
<protein>
    <submittedName>
        <fullName evidence="2">Uncharacterized protein</fullName>
    </submittedName>
</protein>
<comment type="caution">
    <text evidence="2">The sequence shown here is derived from an EMBL/GenBank/DDBJ whole genome shotgun (WGS) entry which is preliminary data.</text>
</comment>
<gene>
    <name evidence="2" type="ORF">AXX12_06410</name>
</gene>
<organism evidence="2 3">
    <name type="scientific">Anaerosporomusa subterranea</name>
    <dbReference type="NCBI Taxonomy" id="1794912"/>
    <lineage>
        <taxon>Bacteria</taxon>
        <taxon>Bacillati</taxon>
        <taxon>Bacillota</taxon>
        <taxon>Negativicutes</taxon>
        <taxon>Acetonemataceae</taxon>
        <taxon>Anaerosporomusa</taxon>
    </lineage>
</organism>
<reference evidence="2 3" key="1">
    <citation type="submission" date="2016-02" db="EMBL/GenBank/DDBJ databases">
        <title>Anaerosporomusa subterraneum gen. nov., sp. nov., a spore-forming obligate anaerobe isolated from saprolite.</title>
        <authorList>
            <person name="Choi J.K."/>
            <person name="Shah M."/>
            <person name="Yee N."/>
        </authorList>
    </citation>
    <scope>NUCLEOTIDE SEQUENCE [LARGE SCALE GENOMIC DNA]</scope>
    <source>
        <strain evidence="2 3">RU4</strain>
    </source>
</reference>
<dbReference type="AlphaFoldDB" id="A0A154BPY0"/>
<feature type="compositionally biased region" description="Polar residues" evidence="1">
    <location>
        <begin position="58"/>
        <end position="67"/>
    </location>
</feature>
<sequence>MERKIARKYRHVHHLGRLHGKYKRYAAAVAGAAIMAGVALPGIPAAKVLAAENPSAEPTITMNQTTQVDKDTKNPIKKVLTERTLQEDKNSPPGRGWHEHNNSWPSSDENQGWYENGRIFYRSDNDQYRTEYADYLSHPVNFVKSSSEIYGFDPSLDSFKLLTVSSDKALVEVTRHDTGRLFDVLLARDGDHDWRIVEVRAL</sequence>
<proteinExistence type="predicted"/>
<dbReference type="OrthoDB" id="1679174at2"/>
<evidence type="ECO:0000256" key="1">
    <source>
        <dbReference type="SAM" id="MobiDB-lite"/>
    </source>
</evidence>
<feature type="region of interest" description="Disordered" evidence="1">
    <location>
        <begin position="58"/>
        <end position="109"/>
    </location>
</feature>
<accession>A0A154BPY0</accession>
<evidence type="ECO:0000313" key="2">
    <source>
        <dbReference type="EMBL" id="KYZ76073.1"/>
    </source>
</evidence>
<dbReference type="Proteomes" id="UP000076268">
    <property type="component" value="Unassembled WGS sequence"/>
</dbReference>
<evidence type="ECO:0000313" key="3">
    <source>
        <dbReference type="Proteomes" id="UP000076268"/>
    </source>
</evidence>